<comment type="subcellular location">
    <subcellularLocation>
        <location evidence="1">Cell membrane</location>
        <topology evidence="1">Multi-pass membrane protein</topology>
    </subcellularLocation>
</comment>
<feature type="transmembrane region" description="Helical" evidence="9">
    <location>
        <begin position="106"/>
        <end position="125"/>
    </location>
</feature>
<dbReference type="Pfam" id="PF09594">
    <property type="entry name" value="GT87"/>
    <property type="match status" value="1"/>
</dbReference>
<reference evidence="10 11" key="1">
    <citation type="submission" date="2016-10" db="EMBL/GenBank/DDBJ databases">
        <authorList>
            <person name="de Groot N.N."/>
        </authorList>
    </citation>
    <scope>NUCLEOTIDE SEQUENCE [LARGE SCALE GENOMIC DNA]</scope>
    <source>
        <strain evidence="10 11">DSM 10495</strain>
    </source>
</reference>
<keyword evidence="4 9" id="KW-0812">Transmembrane</keyword>
<evidence type="ECO:0000256" key="4">
    <source>
        <dbReference type="ARBA" id="ARBA00022692"/>
    </source>
</evidence>
<evidence type="ECO:0000256" key="6">
    <source>
        <dbReference type="ARBA" id="ARBA00023136"/>
    </source>
</evidence>
<dbReference type="AlphaFoldDB" id="A0A1H4K3Q3"/>
<feature type="transmembrane region" description="Helical" evidence="9">
    <location>
        <begin position="330"/>
        <end position="349"/>
    </location>
</feature>
<evidence type="ECO:0000313" key="11">
    <source>
        <dbReference type="Proteomes" id="UP000182652"/>
    </source>
</evidence>
<dbReference type="GO" id="GO:0016758">
    <property type="term" value="F:hexosyltransferase activity"/>
    <property type="evidence" value="ECO:0007669"/>
    <property type="project" value="InterPro"/>
</dbReference>
<feature type="transmembrane region" description="Helical" evidence="9">
    <location>
        <begin position="370"/>
        <end position="388"/>
    </location>
</feature>
<evidence type="ECO:0000256" key="5">
    <source>
        <dbReference type="ARBA" id="ARBA00022989"/>
    </source>
</evidence>
<feature type="transmembrane region" description="Helical" evidence="9">
    <location>
        <begin position="169"/>
        <end position="194"/>
    </location>
</feature>
<dbReference type="EMBL" id="FNSN01000003">
    <property type="protein sequence ID" value="SEB53154.1"/>
    <property type="molecule type" value="Genomic_DNA"/>
</dbReference>
<dbReference type="Proteomes" id="UP000182652">
    <property type="component" value="Unassembled WGS sequence"/>
</dbReference>
<evidence type="ECO:0000256" key="1">
    <source>
        <dbReference type="ARBA" id="ARBA00004651"/>
    </source>
</evidence>
<evidence type="ECO:0000256" key="2">
    <source>
        <dbReference type="ARBA" id="ARBA00022475"/>
    </source>
</evidence>
<feature type="transmembrane region" description="Helical" evidence="9">
    <location>
        <begin position="403"/>
        <end position="422"/>
    </location>
</feature>
<keyword evidence="3" id="KW-0808">Transferase</keyword>
<feature type="transmembrane region" description="Helical" evidence="9">
    <location>
        <begin position="302"/>
        <end position="324"/>
    </location>
</feature>
<feature type="transmembrane region" description="Helical" evidence="9">
    <location>
        <begin position="242"/>
        <end position="259"/>
    </location>
</feature>
<name>A0A1H4K3Q3_9MICC</name>
<feature type="region of interest" description="Disordered" evidence="8">
    <location>
        <begin position="460"/>
        <end position="483"/>
    </location>
</feature>
<dbReference type="PIRSF" id="PIRSF010361">
    <property type="entry name" value="UCP010361"/>
    <property type="match status" value="1"/>
</dbReference>
<proteinExistence type="inferred from homology"/>
<accession>A0A1H4K3Q3</accession>
<feature type="transmembrane region" description="Helical" evidence="9">
    <location>
        <begin position="81"/>
        <end position="99"/>
    </location>
</feature>
<dbReference type="GO" id="GO:0005886">
    <property type="term" value="C:plasma membrane"/>
    <property type="evidence" value="ECO:0007669"/>
    <property type="project" value="UniProtKB-SubCell"/>
</dbReference>
<protein>
    <submittedName>
        <fullName evidence="10">Uncharacterized membrane protein</fullName>
    </submittedName>
</protein>
<feature type="transmembrane region" description="Helical" evidence="9">
    <location>
        <begin position="137"/>
        <end position="157"/>
    </location>
</feature>
<gene>
    <name evidence="10" type="ORF">SAMN04489745_0504</name>
</gene>
<comment type="similarity">
    <text evidence="7">Belongs to the glycosyltransferase 87 family.</text>
</comment>
<evidence type="ECO:0000256" key="3">
    <source>
        <dbReference type="ARBA" id="ARBA00022679"/>
    </source>
</evidence>
<feature type="transmembrane region" description="Helical" evidence="9">
    <location>
        <begin position="206"/>
        <end position="230"/>
    </location>
</feature>
<feature type="transmembrane region" description="Helical" evidence="9">
    <location>
        <begin position="43"/>
        <end position="61"/>
    </location>
</feature>
<feature type="compositionally biased region" description="Pro residues" evidence="8">
    <location>
        <begin position="474"/>
        <end position="483"/>
    </location>
</feature>
<dbReference type="InterPro" id="IPR018584">
    <property type="entry name" value="GT87"/>
</dbReference>
<keyword evidence="5 9" id="KW-1133">Transmembrane helix</keyword>
<evidence type="ECO:0000256" key="7">
    <source>
        <dbReference type="ARBA" id="ARBA00024033"/>
    </source>
</evidence>
<keyword evidence="2" id="KW-1003">Cell membrane</keyword>
<keyword evidence="6 9" id="KW-0472">Membrane</keyword>
<evidence type="ECO:0000256" key="8">
    <source>
        <dbReference type="SAM" id="MobiDB-lite"/>
    </source>
</evidence>
<dbReference type="InterPro" id="IPR016570">
    <property type="entry name" value="UCP010361"/>
</dbReference>
<dbReference type="STRING" id="156980.SAMN04489745_0504"/>
<organism evidence="10 11">
    <name type="scientific">Arthrobacter woluwensis</name>
    <dbReference type="NCBI Taxonomy" id="156980"/>
    <lineage>
        <taxon>Bacteria</taxon>
        <taxon>Bacillati</taxon>
        <taxon>Actinomycetota</taxon>
        <taxon>Actinomycetes</taxon>
        <taxon>Micrococcales</taxon>
        <taxon>Micrococcaceae</taxon>
        <taxon>Arthrobacter</taxon>
    </lineage>
</organism>
<evidence type="ECO:0000313" key="10">
    <source>
        <dbReference type="EMBL" id="SEB53154.1"/>
    </source>
</evidence>
<evidence type="ECO:0000256" key="9">
    <source>
        <dbReference type="SAM" id="Phobius"/>
    </source>
</evidence>
<keyword evidence="11" id="KW-1185">Reference proteome</keyword>
<sequence>MRLVVPSRTDSLLSRFTELVGGPLGRRTAPGVVSPGFFTVDRVLVLLTVVSALLAVGIKSVCRVQGWGGAGAYYGTCYSDFPTLLGGPAFAGGSLPVFIQDVRFEYPVLLGVVAAVTALAIPASGDGAQRALGYFDLNSLLVVGLWIGTVLVIARLARRRKWDAAMVALAPGMITSGFINWDVWAVFALALALLCFARERPVWAGVWIGVGASFKFYPLLLLLAVLILAVRSGTMRAFGRTALGTGAALLAVNLPFALLNPGAFRYFFDFAFSRGAGFSSLWESWNLVAARLGQPALSAAQVNVAAVVSFAVVALAITVLALSVPQRPRLAQILFLLVAAFVLCNKVYSPQFVVWLIPLAMLARPVWRDFLIWQAAEVVHWAAIWMYLGAGASGSGPQHNIDVPYYVCAVLLHMAATFYLMVRVVWDMVNPDDDVVRAGGVDDPQGGVFDLRPDRLRLEPRRLRASLRRTPRAPAAPPHTPHS</sequence>